<organism evidence="2 3">
    <name type="scientific">Dromaius novaehollandiae</name>
    <name type="common">Emu</name>
    <dbReference type="NCBI Taxonomy" id="8790"/>
    <lineage>
        <taxon>Eukaryota</taxon>
        <taxon>Metazoa</taxon>
        <taxon>Chordata</taxon>
        <taxon>Craniata</taxon>
        <taxon>Vertebrata</taxon>
        <taxon>Euteleostomi</taxon>
        <taxon>Archelosauria</taxon>
        <taxon>Archosauria</taxon>
        <taxon>Dinosauria</taxon>
        <taxon>Saurischia</taxon>
        <taxon>Theropoda</taxon>
        <taxon>Coelurosauria</taxon>
        <taxon>Aves</taxon>
        <taxon>Palaeognathae</taxon>
        <taxon>Casuariiformes</taxon>
        <taxon>Dromaiidae</taxon>
        <taxon>Dromaius</taxon>
    </lineage>
</organism>
<name>A0A8C4JNI4_DRONO</name>
<sequence>RLFSTSLSDALKYLGERATCQETNKHGVLKKSDGWVGLGCCELAIAVECRQACKQVWLSNFFHVLYNALFSCINRNEMGSVCCSYAGHHTNCREYCQAIFRTDSSPGPSQIKAVENYCASISPQLIRCVNNYTQSYPMRNPTDSKYISNEKPYR</sequence>
<evidence type="ECO:0000313" key="3">
    <source>
        <dbReference type="Proteomes" id="UP000694423"/>
    </source>
</evidence>
<dbReference type="GO" id="GO:0002040">
    <property type="term" value="P:sprouting angiogenesis"/>
    <property type="evidence" value="ECO:0007669"/>
    <property type="project" value="TreeGrafter"/>
</dbReference>
<evidence type="ECO:0000313" key="2">
    <source>
        <dbReference type="Ensembl" id="ENSDNVP00000011896.1"/>
    </source>
</evidence>
<dbReference type="PANTHER" id="PTHR13487:SF3">
    <property type="entry name" value="REVERSION-INDUCING CYSTEINE-RICH PROTEIN WITH KAZAL MOTIFS"/>
    <property type="match status" value="1"/>
</dbReference>
<accession>A0A8C4JNI4</accession>
<proteinExistence type="predicted"/>
<dbReference type="Ensembl" id="ENSDNVT00000014347.1">
    <property type="protein sequence ID" value="ENSDNVP00000011896.1"/>
    <property type="gene ID" value="ENSDNVG00000008394.1"/>
</dbReference>
<feature type="domain" description="Reversion-inducing cysteine-rich with Kazal motifs N-terminal" evidence="1">
    <location>
        <begin position="32"/>
        <end position="76"/>
    </location>
</feature>
<protein>
    <submittedName>
        <fullName evidence="2">Reversion-inducing cysteine-rich protein with Kazal motifs-like</fullName>
    </submittedName>
</protein>
<dbReference type="Proteomes" id="UP000694423">
    <property type="component" value="Unplaced"/>
</dbReference>
<dbReference type="GO" id="GO:0005886">
    <property type="term" value="C:plasma membrane"/>
    <property type="evidence" value="ECO:0007669"/>
    <property type="project" value="TreeGrafter"/>
</dbReference>
<keyword evidence="3" id="KW-1185">Reference proteome</keyword>
<dbReference type="AlphaFoldDB" id="A0A8C4JNI4"/>
<dbReference type="GO" id="GO:0001955">
    <property type="term" value="P:blood vessel maturation"/>
    <property type="evidence" value="ECO:0007669"/>
    <property type="project" value="TreeGrafter"/>
</dbReference>
<dbReference type="PANTHER" id="PTHR13487">
    <property type="entry name" value="SERINE PROTEASE INHIBITOR"/>
    <property type="match status" value="1"/>
</dbReference>
<reference evidence="2" key="1">
    <citation type="submission" date="2025-08" db="UniProtKB">
        <authorList>
            <consortium name="Ensembl"/>
        </authorList>
    </citation>
    <scope>IDENTIFICATION</scope>
</reference>
<dbReference type="GO" id="GO:0008191">
    <property type="term" value="F:metalloendopeptidase inhibitor activity"/>
    <property type="evidence" value="ECO:0007669"/>
    <property type="project" value="InterPro"/>
</dbReference>
<dbReference type="Pfam" id="PF22961">
    <property type="entry name" value="RECK-like_N"/>
    <property type="match status" value="1"/>
</dbReference>
<evidence type="ECO:0000259" key="1">
    <source>
        <dbReference type="Pfam" id="PF22961"/>
    </source>
</evidence>
<dbReference type="InterPro" id="IPR055110">
    <property type="entry name" value="RECK-like_N"/>
</dbReference>
<reference evidence="2" key="2">
    <citation type="submission" date="2025-09" db="UniProtKB">
        <authorList>
            <consortium name="Ensembl"/>
        </authorList>
    </citation>
    <scope>IDENTIFICATION</scope>
</reference>
<dbReference type="GO" id="GO:0030198">
    <property type="term" value="P:extracellular matrix organization"/>
    <property type="evidence" value="ECO:0007669"/>
    <property type="project" value="TreeGrafter"/>
</dbReference>
<dbReference type="InterPro" id="IPR039016">
    <property type="entry name" value="RECK"/>
</dbReference>